<dbReference type="GO" id="GO:0006355">
    <property type="term" value="P:regulation of DNA-templated transcription"/>
    <property type="evidence" value="ECO:0007669"/>
    <property type="project" value="InterPro"/>
</dbReference>
<accession>A0A9D1EC89</accession>
<reference evidence="3" key="1">
    <citation type="submission" date="2020-10" db="EMBL/GenBank/DDBJ databases">
        <authorList>
            <person name="Gilroy R."/>
        </authorList>
    </citation>
    <scope>NUCLEOTIDE SEQUENCE</scope>
    <source>
        <strain evidence="3">ChiW13-3771</strain>
    </source>
</reference>
<feature type="domain" description="NusG-like N-terminal" evidence="2">
    <location>
        <begin position="2"/>
        <end position="102"/>
    </location>
</feature>
<dbReference type="InterPro" id="IPR006645">
    <property type="entry name" value="NGN-like_dom"/>
</dbReference>
<evidence type="ECO:0000256" key="1">
    <source>
        <dbReference type="ARBA" id="ARBA00023163"/>
    </source>
</evidence>
<dbReference type="Proteomes" id="UP000824201">
    <property type="component" value="Unassembled WGS sequence"/>
</dbReference>
<sequence>MWYTLQVKKGQEEYFCQMIQEKINKKSKNTLIQECFFLQRERMKKFGGRFHKVQEIVFPPYIFVHTNQEKEVTQLFEQTPELSELLHSKQFTPLQKEEVDFILRWGDETHLLKLSVIRVNEDKTVEIIDGSLKNYKKELVKLDLHRRTAIIQTQFLGEKQEIHLGFQIMGKDL</sequence>
<evidence type="ECO:0000313" key="3">
    <source>
        <dbReference type="EMBL" id="HIR87530.1"/>
    </source>
</evidence>
<dbReference type="AlphaFoldDB" id="A0A9D1EC89"/>
<protein>
    <submittedName>
        <fullName evidence="3">Antiterminator LoaP</fullName>
    </submittedName>
</protein>
<evidence type="ECO:0000259" key="2">
    <source>
        <dbReference type="Pfam" id="PF02357"/>
    </source>
</evidence>
<dbReference type="InterPro" id="IPR036735">
    <property type="entry name" value="NGN_dom_sf"/>
</dbReference>
<gene>
    <name evidence="3" type="primary">loaP</name>
    <name evidence="3" type="ORF">IAC96_01125</name>
</gene>
<dbReference type="Pfam" id="PF02357">
    <property type="entry name" value="NusG"/>
    <property type="match status" value="1"/>
</dbReference>
<dbReference type="Gene3D" id="3.30.70.940">
    <property type="entry name" value="NusG, N-terminal domain"/>
    <property type="match status" value="1"/>
</dbReference>
<dbReference type="InterPro" id="IPR047663">
    <property type="entry name" value="Transcription_antiterm_LoaP"/>
</dbReference>
<proteinExistence type="predicted"/>
<name>A0A9D1EC89_9FIRM</name>
<dbReference type="NCBIfam" id="NF033641">
    <property type="entry name" value="antiterm_LoaP"/>
    <property type="match status" value="1"/>
</dbReference>
<dbReference type="EMBL" id="DVHN01000007">
    <property type="protein sequence ID" value="HIR87530.1"/>
    <property type="molecule type" value="Genomic_DNA"/>
</dbReference>
<organism evidence="3 4">
    <name type="scientific">Candidatus Fimimorpha faecalis</name>
    <dbReference type="NCBI Taxonomy" id="2840824"/>
    <lineage>
        <taxon>Bacteria</taxon>
        <taxon>Bacillati</taxon>
        <taxon>Bacillota</taxon>
        <taxon>Clostridia</taxon>
        <taxon>Eubacteriales</taxon>
        <taxon>Candidatus Fimimorpha</taxon>
    </lineage>
</organism>
<evidence type="ECO:0000313" key="4">
    <source>
        <dbReference type="Proteomes" id="UP000824201"/>
    </source>
</evidence>
<reference evidence="3" key="2">
    <citation type="journal article" date="2021" name="PeerJ">
        <title>Extensive microbial diversity within the chicken gut microbiome revealed by metagenomics and culture.</title>
        <authorList>
            <person name="Gilroy R."/>
            <person name="Ravi A."/>
            <person name="Getino M."/>
            <person name="Pursley I."/>
            <person name="Horton D.L."/>
            <person name="Alikhan N.F."/>
            <person name="Baker D."/>
            <person name="Gharbi K."/>
            <person name="Hall N."/>
            <person name="Watson M."/>
            <person name="Adriaenssens E.M."/>
            <person name="Foster-Nyarko E."/>
            <person name="Jarju S."/>
            <person name="Secka A."/>
            <person name="Antonio M."/>
            <person name="Oren A."/>
            <person name="Chaudhuri R.R."/>
            <person name="La Ragione R."/>
            <person name="Hildebrand F."/>
            <person name="Pallen M.J."/>
        </authorList>
    </citation>
    <scope>NUCLEOTIDE SEQUENCE</scope>
    <source>
        <strain evidence="3">ChiW13-3771</strain>
    </source>
</reference>
<dbReference type="SUPFAM" id="SSF82679">
    <property type="entry name" value="N-utilization substance G protein NusG, N-terminal domain"/>
    <property type="match status" value="1"/>
</dbReference>
<dbReference type="GO" id="GO:0006354">
    <property type="term" value="P:DNA-templated transcription elongation"/>
    <property type="evidence" value="ECO:0007669"/>
    <property type="project" value="InterPro"/>
</dbReference>
<comment type="caution">
    <text evidence="3">The sequence shown here is derived from an EMBL/GenBank/DDBJ whole genome shotgun (WGS) entry which is preliminary data.</text>
</comment>
<keyword evidence="1" id="KW-0804">Transcription</keyword>